<dbReference type="GO" id="GO:0045303">
    <property type="term" value="F:diaminobutyrate-2-oxoglutarate transaminase activity"/>
    <property type="evidence" value="ECO:0007669"/>
    <property type="project" value="UniProtKB-EC"/>
</dbReference>
<dbReference type="PIRSF" id="PIRSF000521">
    <property type="entry name" value="Transaminase_4ab_Lys_Orn"/>
    <property type="match status" value="1"/>
</dbReference>
<keyword evidence="7 12" id="KW-0032">Aminotransferase</keyword>
<evidence type="ECO:0000256" key="7">
    <source>
        <dbReference type="ARBA" id="ARBA00022576"/>
    </source>
</evidence>
<dbReference type="Pfam" id="PF00202">
    <property type="entry name" value="Aminotran_3"/>
    <property type="match status" value="1"/>
</dbReference>
<dbReference type="PROSITE" id="PS00600">
    <property type="entry name" value="AA_TRANSFER_CLASS_3"/>
    <property type="match status" value="1"/>
</dbReference>
<comment type="function">
    <text evidence="2 12">Catalyzes reversively the conversion of L-aspartate beta-semialdehyde (ASA) to L-2,4-diaminobutyrate (DABA) by transamination with L-glutamate.</text>
</comment>
<dbReference type="InterPro" id="IPR015421">
    <property type="entry name" value="PyrdxlP-dep_Trfase_major"/>
</dbReference>
<dbReference type="EMBL" id="LXQD01000011">
    <property type="protein sequence ID" value="RCJ42318.1"/>
    <property type="molecule type" value="Genomic_DNA"/>
</dbReference>
<accession>A0A367S0I1</accession>
<proteinExistence type="inferred from homology"/>
<dbReference type="NCBIfam" id="TIGR02407">
    <property type="entry name" value="ectoine_ectB"/>
    <property type="match status" value="1"/>
</dbReference>
<dbReference type="InterPro" id="IPR004637">
    <property type="entry name" value="Dat"/>
</dbReference>
<organism evidence="13 14">
    <name type="scientific">Nostoc minutum NIES-26</name>
    <dbReference type="NCBI Taxonomy" id="1844469"/>
    <lineage>
        <taxon>Bacteria</taxon>
        <taxon>Bacillati</taxon>
        <taxon>Cyanobacteriota</taxon>
        <taxon>Cyanophyceae</taxon>
        <taxon>Nostocales</taxon>
        <taxon>Nostocaceae</taxon>
        <taxon>Nostoc</taxon>
    </lineage>
</organism>
<evidence type="ECO:0000256" key="10">
    <source>
        <dbReference type="ARBA" id="ARBA00049111"/>
    </source>
</evidence>
<dbReference type="AlphaFoldDB" id="A0A367S0I1"/>
<dbReference type="EC" id="2.6.1.76" evidence="5 12"/>
<comment type="catalytic activity">
    <reaction evidence="10 12">
        <text>L-2,4-diaminobutanoate + 2-oxoglutarate = L-aspartate 4-semialdehyde + L-glutamate</text>
        <dbReference type="Rhea" id="RHEA:11160"/>
        <dbReference type="ChEBI" id="CHEBI:16810"/>
        <dbReference type="ChEBI" id="CHEBI:29985"/>
        <dbReference type="ChEBI" id="CHEBI:58761"/>
        <dbReference type="ChEBI" id="CHEBI:537519"/>
        <dbReference type="EC" id="2.6.1.76"/>
    </reaction>
</comment>
<dbReference type="CDD" id="cd00610">
    <property type="entry name" value="OAT_like"/>
    <property type="match status" value="1"/>
</dbReference>
<dbReference type="InterPro" id="IPR012773">
    <property type="entry name" value="Ectoine_EctB"/>
</dbReference>
<comment type="cofactor">
    <cofactor evidence="1 12">
        <name>pyridoxal 5'-phosphate</name>
        <dbReference type="ChEBI" id="CHEBI:597326"/>
    </cofactor>
</comment>
<dbReference type="Proteomes" id="UP000252107">
    <property type="component" value="Unassembled WGS sequence"/>
</dbReference>
<evidence type="ECO:0000256" key="12">
    <source>
        <dbReference type="RuleBase" id="RU365034"/>
    </source>
</evidence>
<comment type="pathway">
    <text evidence="3 12">Amine and polyamine biosynthesis; ectoine biosynthesis; L-ectoine from L-aspartate 4-semialdehyde: step 1/3.</text>
</comment>
<evidence type="ECO:0000256" key="8">
    <source>
        <dbReference type="ARBA" id="ARBA00022679"/>
    </source>
</evidence>
<name>A0A367S0I1_9NOSO</name>
<keyword evidence="9 11" id="KW-0663">Pyridoxal phosphate</keyword>
<dbReference type="NCBIfam" id="TIGR00709">
    <property type="entry name" value="dat"/>
    <property type="match status" value="1"/>
</dbReference>
<evidence type="ECO:0000256" key="9">
    <source>
        <dbReference type="ARBA" id="ARBA00022898"/>
    </source>
</evidence>
<evidence type="ECO:0000256" key="6">
    <source>
        <dbReference type="ARBA" id="ARBA00014798"/>
    </source>
</evidence>
<dbReference type="GO" id="GO:0030170">
    <property type="term" value="F:pyridoxal phosphate binding"/>
    <property type="evidence" value="ECO:0007669"/>
    <property type="project" value="InterPro"/>
</dbReference>
<evidence type="ECO:0000256" key="11">
    <source>
        <dbReference type="RuleBase" id="RU003560"/>
    </source>
</evidence>
<evidence type="ECO:0000313" key="14">
    <source>
        <dbReference type="Proteomes" id="UP000252107"/>
    </source>
</evidence>
<evidence type="ECO:0000256" key="2">
    <source>
        <dbReference type="ARBA" id="ARBA00002189"/>
    </source>
</evidence>
<evidence type="ECO:0000313" key="13">
    <source>
        <dbReference type="EMBL" id="RCJ42318.1"/>
    </source>
</evidence>
<dbReference type="GO" id="GO:0047307">
    <property type="term" value="F:diaminobutyrate-pyruvate transaminase activity"/>
    <property type="evidence" value="ECO:0007669"/>
    <property type="project" value="InterPro"/>
</dbReference>
<gene>
    <name evidence="13" type="ORF">A6770_35200</name>
</gene>
<evidence type="ECO:0000256" key="5">
    <source>
        <dbReference type="ARBA" id="ARBA00013155"/>
    </source>
</evidence>
<comment type="similarity">
    <text evidence="4 11">Belongs to the class-III pyridoxal-phosphate-dependent aminotransferase family.</text>
</comment>
<dbReference type="PANTHER" id="PTHR43552">
    <property type="entry name" value="DIAMINOBUTYRATE--2-OXOGLUTARATE AMINOTRANSFERASE"/>
    <property type="match status" value="1"/>
</dbReference>
<reference evidence="13" key="1">
    <citation type="submission" date="2016-04" db="EMBL/GenBank/DDBJ databases">
        <authorList>
            <person name="Tabuchi Yagui T.R."/>
        </authorList>
    </citation>
    <scope>NUCLEOTIDE SEQUENCE [LARGE SCALE GENOMIC DNA]</scope>
    <source>
        <strain evidence="13">NIES-26</strain>
    </source>
</reference>
<comment type="caution">
    <text evidence="13">The sequence shown here is derived from an EMBL/GenBank/DDBJ whole genome shotgun (WGS) entry which is preliminary data.</text>
</comment>
<dbReference type="Gene3D" id="3.40.640.10">
    <property type="entry name" value="Type I PLP-dependent aspartate aminotransferase-like (Major domain)"/>
    <property type="match status" value="1"/>
</dbReference>
<dbReference type="InterPro" id="IPR005814">
    <property type="entry name" value="Aminotrans_3"/>
</dbReference>
<evidence type="ECO:0000256" key="4">
    <source>
        <dbReference type="ARBA" id="ARBA00008954"/>
    </source>
</evidence>
<dbReference type="PANTHER" id="PTHR43552:SF2">
    <property type="entry name" value="DIAMINOBUTYRATE--2-OXOGLUTARATE TRANSAMINASE"/>
    <property type="match status" value="1"/>
</dbReference>
<sequence>MNIFEQRESNVRSYCRNFPALFHRAKGSLIYSESGEAYIDFLAGAGALNYGHNNDYIKQKVMSYLEADAITHGLDFYTSAKEKFLSKFFETLLYPRSLDYRVQFCGPTGTNAVEAALKLARKIKKRPGIFSFMGGYHGMTLGSLSVSGNLEIKAGAFGTSNHVNFMPYPHGFMEKIDTIEFIEAVLNDVNSGIEKPAAIIFETVQAEGGVIVAPIEWMQKLRQLCDRHNILLICDDIQVGCGRTGSFFSFERANIIPDMVILSKSISGYGFPMSLLLFKPELDIWKPGEHNGTFRGNQLAFIGAAAALEYREITNIEQEVKTKETFLYNFLIDKIASISDKVKIRGIGLIWGIDIADFGDSSLTKKIISRCFELGLIVERTGRNNTVIKILPPLTIEMPILEKGCFIIKQAFDECLAK</sequence>
<dbReference type="InterPro" id="IPR015424">
    <property type="entry name" value="PyrdxlP-dep_Trfase"/>
</dbReference>
<dbReference type="NCBIfam" id="NF006733">
    <property type="entry name" value="PRK09264.1"/>
    <property type="match status" value="1"/>
</dbReference>
<dbReference type="InterPro" id="IPR015422">
    <property type="entry name" value="PyrdxlP-dep_Trfase_small"/>
</dbReference>
<keyword evidence="8 12" id="KW-0808">Transferase</keyword>
<protein>
    <recommendedName>
        <fullName evidence="6 12">Diaminobutyrate--2-oxoglutarate transaminase</fullName>
        <ecNumber evidence="5 12">2.6.1.76</ecNumber>
    </recommendedName>
    <alternativeName>
        <fullName evidence="12">DABA aminotransferase</fullName>
    </alternativeName>
</protein>
<dbReference type="SUPFAM" id="SSF53383">
    <property type="entry name" value="PLP-dependent transferases"/>
    <property type="match status" value="1"/>
</dbReference>
<dbReference type="GO" id="GO:0019491">
    <property type="term" value="P:ectoine biosynthetic process"/>
    <property type="evidence" value="ECO:0007669"/>
    <property type="project" value="UniProtKB-UniPathway"/>
</dbReference>
<dbReference type="UniPathway" id="UPA00067">
    <property type="reaction ID" value="UER00121"/>
</dbReference>
<evidence type="ECO:0000256" key="1">
    <source>
        <dbReference type="ARBA" id="ARBA00001933"/>
    </source>
</evidence>
<dbReference type="Gene3D" id="3.90.1150.10">
    <property type="entry name" value="Aspartate Aminotransferase, domain 1"/>
    <property type="match status" value="1"/>
</dbReference>
<dbReference type="InterPro" id="IPR049704">
    <property type="entry name" value="Aminotrans_3_PPA_site"/>
</dbReference>
<evidence type="ECO:0000256" key="3">
    <source>
        <dbReference type="ARBA" id="ARBA00004946"/>
    </source>
</evidence>
<keyword evidence="14" id="KW-1185">Reference proteome</keyword>